<dbReference type="PANTHER" id="PTHR30461">
    <property type="entry name" value="DNA-INVERTASE FROM LAMBDOID PROPHAGE"/>
    <property type="match status" value="1"/>
</dbReference>
<dbReference type="Pfam" id="PF07508">
    <property type="entry name" value="Recombinase"/>
    <property type="match status" value="1"/>
</dbReference>
<dbReference type="Proteomes" id="UP001220022">
    <property type="component" value="Unassembled WGS sequence"/>
</dbReference>
<comment type="caution">
    <text evidence="3">The sequence shown here is derived from an EMBL/GenBank/DDBJ whole genome shotgun (WGS) entry which is preliminary data.</text>
</comment>
<accession>A0ABT5ZCR5</accession>
<name>A0ABT5ZCR5_9ACTN</name>
<keyword evidence="4" id="KW-1185">Reference proteome</keyword>
<dbReference type="InterPro" id="IPR036162">
    <property type="entry name" value="Resolvase-like_N_sf"/>
</dbReference>
<evidence type="ECO:0000313" key="4">
    <source>
        <dbReference type="Proteomes" id="UP001220022"/>
    </source>
</evidence>
<dbReference type="PROSITE" id="PS51736">
    <property type="entry name" value="RECOMBINASES_3"/>
    <property type="match status" value="1"/>
</dbReference>
<proteinExistence type="predicted"/>
<dbReference type="PANTHER" id="PTHR30461:SF23">
    <property type="entry name" value="DNA RECOMBINASE-RELATED"/>
    <property type="match status" value="1"/>
</dbReference>
<dbReference type="EMBL" id="JARHTQ010000094">
    <property type="protein sequence ID" value="MDF2261641.1"/>
    <property type="molecule type" value="Genomic_DNA"/>
</dbReference>
<dbReference type="Gene3D" id="3.40.50.1390">
    <property type="entry name" value="Resolvase, N-terminal catalytic domain"/>
    <property type="match status" value="1"/>
</dbReference>
<feature type="domain" description="Resolvase/invertase-type recombinase catalytic" evidence="1">
    <location>
        <begin position="23"/>
        <end position="174"/>
    </location>
</feature>
<reference evidence="3 4" key="1">
    <citation type="submission" date="2023-03" db="EMBL/GenBank/DDBJ databases">
        <title>Draft genome sequence of type strain Streptomyces ferralitis JCM 14344.</title>
        <authorList>
            <person name="Klaysubun C."/>
            <person name="Duangmal K."/>
        </authorList>
    </citation>
    <scope>NUCLEOTIDE SEQUENCE [LARGE SCALE GENOMIC DNA]</scope>
    <source>
        <strain evidence="3 4">JCM 14344</strain>
    </source>
</reference>
<feature type="domain" description="Recombinase" evidence="2">
    <location>
        <begin position="181"/>
        <end position="325"/>
    </location>
</feature>
<organism evidence="3 4">
    <name type="scientific">Streptantibioticus ferralitis</name>
    <dbReference type="NCBI Taxonomy" id="236510"/>
    <lineage>
        <taxon>Bacteria</taxon>
        <taxon>Bacillati</taxon>
        <taxon>Actinomycetota</taxon>
        <taxon>Actinomycetes</taxon>
        <taxon>Kitasatosporales</taxon>
        <taxon>Streptomycetaceae</taxon>
        <taxon>Streptantibioticus</taxon>
    </lineage>
</organism>
<evidence type="ECO:0000259" key="1">
    <source>
        <dbReference type="PROSITE" id="PS51736"/>
    </source>
</evidence>
<dbReference type="RefSeq" id="WP_275823485.1">
    <property type="nucleotide sequence ID" value="NZ_JARHTQ010000094.1"/>
</dbReference>
<feature type="non-terminal residue" evidence="3">
    <location>
        <position position="325"/>
    </location>
</feature>
<evidence type="ECO:0000259" key="2">
    <source>
        <dbReference type="PROSITE" id="PS51737"/>
    </source>
</evidence>
<dbReference type="InterPro" id="IPR011109">
    <property type="entry name" value="DNA_bind_recombinase_dom"/>
</dbReference>
<dbReference type="SUPFAM" id="SSF53041">
    <property type="entry name" value="Resolvase-like"/>
    <property type="match status" value="1"/>
</dbReference>
<dbReference type="InterPro" id="IPR006119">
    <property type="entry name" value="Resolv_N"/>
</dbReference>
<gene>
    <name evidence="3" type="ORF">P2L57_39825</name>
</gene>
<dbReference type="SMART" id="SM00857">
    <property type="entry name" value="Resolvase"/>
    <property type="match status" value="1"/>
</dbReference>
<dbReference type="CDD" id="cd00338">
    <property type="entry name" value="Ser_Recombinase"/>
    <property type="match status" value="1"/>
</dbReference>
<protein>
    <submittedName>
        <fullName evidence="3">Recombinase family protein</fullName>
    </submittedName>
</protein>
<dbReference type="PROSITE" id="PS51737">
    <property type="entry name" value="RECOMBINASE_DNA_BIND"/>
    <property type="match status" value="1"/>
</dbReference>
<dbReference type="Pfam" id="PF00239">
    <property type="entry name" value="Resolvase"/>
    <property type="match status" value="1"/>
</dbReference>
<dbReference type="InterPro" id="IPR050639">
    <property type="entry name" value="SSR_resolvase"/>
</dbReference>
<evidence type="ECO:0000313" key="3">
    <source>
        <dbReference type="EMBL" id="MDF2261641.1"/>
    </source>
</evidence>
<dbReference type="Gene3D" id="3.90.1750.20">
    <property type="entry name" value="Putative Large Serine Recombinase, Chain B, Domain 2"/>
    <property type="match status" value="1"/>
</dbReference>
<dbReference type="InterPro" id="IPR038109">
    <property type="entry name" value="DNA_bind_recomb_sf"/>
</dbReference>
<sequence>MTMSAAPWNRVEGKIQPWHLDRLAIVYVRQSTPQQVIDHAESTRLQYGLRQRAVELGWDASRVLVIDEDLGHSASGLVIRPGFQRLVSEVGLDHVGLVLGVEMSRLARSGREWHQLLELCALAGALLADPDGIYDPAEHNDRMLLGLKGTISEAELHLIKQRMWNGRIAKARRGELAVPLPVGYVRLSDGQVVKDPDEQVQSLVKLVFDLFDELATINAVLRFLVDHGIEIGVRARSGPGKGQLEWRRPSRIVIQNMLRHPAYAGAFVYGRSRTDPRRRLAGRPFTGRIRRPREEWLVYLPDVLPAYIDTERHERNLARIEANRA</sequence>